<accession>A0A4Q7KHM9</accession>
<dbReference type="Gene3D" id="1.10.287.1060">
    <property type="entry name" value="ESAT-6-like"/>
    <property type="match status" value="1"/>
</dbReference>
<evidence type="ECO:0000313" key="2">
    <source>
        <dbReference type="Proteomes" id="UP000294257"/>
    </source>
</evidence>
<organism evidence="1 2">
    <name type="scientific">Herbihabitans rhizosphaerae</name>
    <dbReference type="NCBI Taxonomy" id="1872711"/>
    <lineage>
        <taxon>Bacteria</taxon>
        <taxon>Bacillati</taxon>
        <taxon>Actinomycetota</taxon>
        <taxon>Actinomycetes</taxon>
        <taxon>Pseudonocardiales</taxon>
        <taxon>Pseudonocardiaceae</taxon>
        <taxon>Herbihabitans</taxon>
    </lineage>
</organism>
<sequence length="105" mass="11053">MGNIDVDPAALRRAAGAAKGLGQKLSTDGRIVDNPNNQAAGALSAQSYQLGKALKNAADTWYQQVSTLSEGCAKLEQGLRGCADDHQRIDGRVAQRLNQIAKGFS</sequence>
<keyword evidence="2" id="KW-1185">Reference proteome</keyword>
<name>A0A4Q7KHM9_9PSEU</name>
<proteinExistence type="predicted"/>
<dbReference type="EMBL" id="SGWQ01000010">
    <property type="protein sequence ID" value="RZS34054.1"/>
    <property type="molecule type" value="Genomic_DNA"/>
</dbReference>
<dbReference type="Proteomes" id="UP000294257">
    <property type="component" value="Unassembled WGS sequence"/>
</dbReference>
<dbReference type="GO" id="GO:0009306">
    <property type="term" value="P:protein secretion"/>
    <property type="evidence" value="ECO:0007669"/>
    <property type="project" value="InterPro"/>
</dbReference>
<comment type="caution">
    <text evidence="1">The sequence shown here is derived from an EMBL/GenBank/DDBJ whole genome shotgun (WGS) entry which is preliminary data.</text>
</comment>
<evidence type="ECO:0000313" key="1">
    <source>
        <dbReference type="EMBL" id="RZS34054.1"/>
    </source>
</evidence>
<protein>
    <submittedName>
        <fullName evidence="1">Excreted virulence factor EspC (Type VII ESX diderm)</fullName>
    </submittedName>
</protein>
<reference evidence="1 2" key="1">
    <citation type="submission" date="2019-02" db="EMBL/GenBank/DDBJ databases">
        <title>Genomic Encyclopedia of Type Strains, Phase IV (KMG-IV): sequencing the most valuable type-strain genomes for metagenomic binning, comparative biology and taxonomic classification.</title>
        <authorList>
            <person name="Goeker M."/>
        </authorList>
    </citation>
    <scope>NUCLEOTIDE SEQUENCE [LARGE SCALE GENOMIC DNA]</scope>
    <source>
        <strain evidence="1 2">DSM 101727</strain>
    </source>
</reference>
<dbReference type="AlphaFoldDB" id="A0A4Q7KHM9"/>
<gene>
    <name evidence="1" type="ORF">EV193_110204</name>
</gene>
<dbReference type="OrthoDB" id="4313158at2"/>
<dbReference type="Pfam" id="PF10824">
    <property type="entry name" value="T7SS_ESX_EspC"/>
    <property type="match status" value="1"/>
</dbReference>
<dbReference type="RefSeq" id="WP_130347407.1">
    <property type="nucleotide sequence ID" value="NZ_SGWQ01000010.1"/>
</dbReference>
<dbReference type="InterPro" id="IPR022536">
    <property type="entry name" value="EspC"/>
</dbReference>